<dbReference type="Proteomes" id="UP001235712">
    <property type="component" value="Unassembled WGS sequence"/>
</dbReference>
<evidence type="ECO:0008006" key="3">
    <source>
        <dbReference type="Google" id="ProtNLM"/>
    </source>
</evidence>
<proteinExistence type="predicted"/>
<gene>
    <name evidence="1" type="ORF">J2S57_005204</name>
</gene>
<keyword evidence="2" id="KW-1185">Reference proteome</keyword>
<dbReference type="RefSeq" id="WP_307247658.1">
    <property type="nucleotide sequence ID" value="NZ_JAUSQZ010000001.1"/>
</dbReference>
<sequence>MTLELRMGVDGVGRVEARFDDLGDKAANPGPLWERLYAGFLGAERSRFDTRGYGHWRPILPATSRRKIARGQDPRTLRATGALYRSLTSRGAPGSVYRTTSSSVIFGSSLDQAIYQQGGEGRRDRPVIVLSRRMKKQFAQTIDEWMKS</sequence>
<protein>
    <recommendedName>
        <fullName evidence="3">Bacteriophage HK97-gp10 tail-component</fullName>
    </recommendedName>
</protein>
<name>A0ABT9PB94_9ACTN</name>
<comment type="caution">
    <text evidence="1">The sequence shown here is derived from an EMBL/GenBank/DDBJ whole genome shotgun (WGS) entry which is preliminary data.</text>
</comment>
<evidence type="ECO:0000313" key="2">
    <source>
        <dbReference type="Proteomes" id="UP001235712"/>
    </source>
</evidence>
<dbReference type="EMBL" id="JAUSQZ010000001">
    <property type="protein sequence ID" value="MDP9829455.1"/>
    <property type="molecule type" value="Genomic_DNA"/>
</dbReference>
<accession>A0ABT9PB94</accession>
<organism evidence="1 2">
    <name type="scientific">Kineosporia succinea</name>
    <dbReference type="NCBI Taxonomy" id="84632"/>
    <lineage>
        <taxon>Bacteria</taxon>
        <taxon>Bacillati</taxon>
        <taxon>Actinomycetota</taxon>
        <taxon>Actinomycetes</taxon>
        <taxon>Kineosporiales</taxon>
        <taxon>Kineosporiaceae</taxon>
        <taxon>Kineosporia</taxon>
    </lineage>
</organism>
<reference evidence="1 2" key="1">
    <citation type="submission" date="2023-07" db="EMBL/GenBank/DDBJ databases">
        <title>Sequencing the genomes of 1000 actinobacteria strains.</title>
        <authorList>
            <person name="Klenk H.-P."/>
        </authorList>
    </citation>
    <scope>NUCLEOTIDE SEQUENCE [LARGE SCALE GENOMIC DNA]</scope>
    <source>
        <strain evidence="1 2">DSM 44388</strain>
    </source>
</reference>
<evidence type="ECO:0000313" key="1">
    <source>
        <dbReference type="EMBL" id="MDP9829455.1"/>
    </source>
</evidence>